<name>A0A2U2RMS4_9MICO</name>
<dbReference type="AlphaFoldDB" id="A0A2U2RMS4"/>
<dbReference type="InterPro" id="IPR036691">
    <property type="entry name" value="Endo/exonu/phosph_ase_sf"/>
</dbReference>
<dbReference type="Proteomes" id="UP000245590">
    <property type="component" value="Unassembled WGS sequence"/>
</dbReference>
<accession>A0A2U2RMS4</accession>
<evidence type="ECO:0000313" key="2">
    <source>
        <dbReference type="EMBL" id="PWH07146.1"/>
    </source>
</evidence>
<evidence type="ECO:0000259" key="1">
    <source>
        <dbReference type="Pfam" id="PF03372"/>
    </source>
</evidence>
<dbReference type="Pfam" id="PF03372">
    <property type="entry name" value="Exo_endo_phos"/>
    <property type="match status" value="1"/>
</dbReference>
<proteinExistence type="predicted"/>
<protein>
    <recommendedName>
        <fullName evidence="1">Endonuclease/exonuclease/phosphatase domain-containing protein</fullName>
    </recommendedName>
</protein>
<dbReference type="Gene3D" id="3.60.10.10">
    <property type="entry name" value="Endonuclease/exonuclease/phosphatase"/>
    <property type="match status" value="1"/>
</dbReference>
<feature type="domain" description="Endonuclease/exonuclease/phosphatase" evidence="1">
    <location>
        <begin position="4"/>
        <end position="256"/>
    </location>
</feature>
<evidence type="ECO:0000313" key="3">
    <source>
        <dbReference type="Proteomes" id="UP000245590"/>
    </source>
</evidence>
<dbReference type="EMBL" id="QFKX01000001">
    <property type="protein sequence ID" value="PWH07146.1"/>
    <property type="molecule type" value="Genomic_DNA"/>
</dbReference>
<dbReference type="RefSeq" id="WP_109274030.1">
    <property type="nucleotide sequence ID" value="NZ_QFKX01000001.1"/>
</dbReference>
<dbReference type="InterPro" id="IPR005135">
    <property type="entry name" value="Endo/exonuclease/phosphatase"/>
</dbReference>
<organism evidence="2 3">
    <name type="scientific">Brachybacterium endophyticum</name>
    <dbReference type="NCBI Taxonomy" id="2182385"/>
    <lineage>
        <taxon>Bacteria</taxon>
        <taxon>Bacillati</taxon>
        <taxon>Actinomycetota</taxon>
        <taxon>Actinomycetes</taxon>
        <taxon>Micrococcales</taxon>
        <taxon>Dermabacteraceae</taxon>
        <taxon>Brachybacterium</taxon>
    </lineage>
</organism>
<keyword evidence="3" id="KW-1185">Reference proteome</keyword>
<dbReference type="OrthoDB" id="9787701at2"/>
<reference evidence="2 3" key="1">
    <citation type="submission" date="2018-05" db="EMBL/GenBank/DDBJ databases">
        <title>Brachybacterium sp. M1HQ-2T, whole genome shotgun sequence.</title>
        <authorList>
            <person name="Tuo L."/>
        </authorList>
    </citation>
    <scope>NUCLEOTIDE SEQUENCE [LARGE SCALE GENOMIC DNA]</scope>
    <source>
        <strain evidence="2 3">M1HQ-2</strain>
    </source>
</reference>
<comment type="caution">
    <text evidence="2">The sequence shown here is derived from an EMBL/GenBank/DDBJ whole genome shotgun (WGS) entry which is preliminary data.</text>
</comment>
<sequence length="274" mass="30244">MRVATLNTWGPRGDWDSRRASMRRELARIDADVLTLQETVLTDDLDQVEQILPAGYHVAQQTDRESGGRGVPPGQGISTASRWPFGEVIELDLHVTDRTGDFACAALVTEILAPQPLGRLWVANHFPDYQLDHERERVLQGAVVAEALERLVEEKPGHVIVAGDMDADPWSDSLRFWTGRHVVGELSVCYRSAVEAVHGLRPAETYLPQNPFQADPDWPFRAIDHVLVRCGAAGPTLLARSCRRAFDTGPSTVSDHYGLVVDYEAAPATAPLDH</sequence>
<dbReference type="SUPFAM" id="SSF56219">
    <property type="entry name" value="DNase I-like"/>
    <property type="match status" value="1"/>
</dbReference>
<dbReference type="GO" id="GO:0003824">
    <property type="term" value="F:catalytic activity"/>
    <property type="evidence" value="ECO:0007669"/>
    <property type="project" value="InterPro"/>
</dbReference>
<gene>
    <name evidence="2" type="ORF">DEO23_00310</name>
</gene>